<organism evidence="1 2">
    <name type="scientific">Dyadobacter chenhuakuii</name>
    <dbReference type="NCBI Taxonomy" id="2909339"/>
    <lineage>
        <taxon>Bacteria</taxon>
        <taxon>Pseudomonadati</taxon>
        <taxon>Bacteroidota</taxon>
        <taxon>Cytophagia</taxon>
        <taxon>Cytophagales</taxon>
        <taxon>Spirosomataceae</taxon>
        <taxon>Dyadobacter</taxon>
    </lineage>
</organism>
<comment type="caution">
    <text evidence="1">The sequence shown here is derived from an EMBL/GenBank/DDBJ whole genome shotgun (WGS) entry which is preliminary data.</text>
</comment>
<evidence type="ECO:0000313" key="2">
    <source>
        <dbReference type="Proteomes" id="UP001139411"/>
    </source>
</evidence>
<proteinExistence type="predicted"/>
<reference evidence="1" key="1">
    <citation type="submission" date="2022-01" db="EMBL/GenBank/DDBJ databases">
        <title>Novel species in genus Dyadobacter.</title>
        <authorList>
            <person name="Ma C."/>
        </authorList>
    </citation>
    <scope>NUCLEOTIDE SEQUENCE</scope>
    <source>
        <strain evidence="1">CY357</strain>
    </source>
</reference>
<dbReference type="RefSeq" id="WP_235178451.1">
    <property type="nucleotide sequence ID" value="NZ_JAKFFV010000009.1"/>
</dbReference>
<name>A0A9X1TU63_9BACT</name>
<evidence type="ECO:0000313" key="1">
    <source>
        <dbReference type="EMBL" id="MCF2499840.1"/>
    </source>
</evidence>
<dbReference type="AlphaFoldDB" id="A0A9X1TU63"/>
<dbReference type="Proteomes" id="UP001139411">
    <property type="component" value="Unassembled WGS sequence"/>
</dbReference>
<dbReference type="EMBL" id="JAKFFV010000009">
    <property type="protein sequence ID" value="MCF2499840.1"/>
    <property type="molecule type" value="Genomic_DNA"/>
</dbReference>
<protein>
    <submittedName>
        <fullName evidence="1">DUF6364 family protein</fullName>
    </submittedName>
</protein>
<dbReference type="Pfam" id="PF19891">
    <property type="entry name" value="DUF6364"/>
    <property type="match status" value="1"/>
</dbReference>
<gene>
    <name evidence="1" type="ORF">L0661_16085</name>
</gene>
<accession>A0A9X1TU63</accession>
<dbReference type="InterPro" id="IPR045944">
    <property type="entry name" value="DUF6364"/>
</dbReference>
<sequence>MKARLNITIEDNVLSQVKAYAASKHISISRIVEDYLRTIAAKSEKKESILDLVDGLEVPSHIDTKQDLKKVFYEDQSAKYGF</sequence>